<dbReference type="AlphaFoldDB" id="A0A5C5XL21"/>
<evidence type="ECO:0000256" key="3">
    <source>
        <dbReference type="SAM" id="Phobius"/>
    </source>
</evidence>
<gene>
    <name evidence="5" type="ORF">Pan54_43070</name>
</gene>
<feature type="coiled-coil region" evidence="1">
    <location>
        <begin position="270"/>
        <end position="297"/>
    </location>
</feature>
<keyword evidence="3" id="KW-0472">Membrane</keyword>
<proteinExistence type="predicted"/>
<dbReference type="EMBL" id="SJPG01000001">
    <property type="protein sequence ID" value="TWT63554.1"/>
    <property type="molecule type" value="Genomic_DNA"/>
</dbReference>
<protein>
    <recommendedName>
        <fullName evidence="4">DUF1559 domain-containing protein</fullName>
    </recommendedName>
</protein>
<dbReference type="InterPro" id="IPR011453">
    <property type="entry name" value="DUF1559"/>
</dbReference>
<evidence type="ECO:0000256" key="2">
    <source>
        <dbReference type="SAM" id="MobiDB-lite"/>
    </source>
</evidence>
<reference evidence="5 6" key="1">
    <citation type="submission" date="2019-02" db="EMBL/GenBank/DDBJ databases">
        <title>Deep-cultivation of Planctomycetes and their phenomic and genomic characterization uncovers novel biology.</title>
        <authorList>
            <person name="Wiegand S."/>
            <person name="Jogler M."/>
            <person name="Boedeker C."/>
            <person name="Pinto D."/>
            <person name="Vollmers J."/>
            <person name="Rivas-Marin E."/>
            <person name="Kohn T."/>
            <person name="Peeters S.H."/>
            <person name="Heuer A."/>
            <person name="Rast P."/>
            <person name="Oberbeckmann S."/>
            <person name="Bunk B."/>
            <person name="Jeske O."/>
            <person name="Meyerdierks A."/>
            <person name="Storesund J.E."/>
            <person name="Kallscheuer N."/>
            <person name="Luecker S."/>
            <person name="Lage O.M."/>
            <person name="Pohl T."/>
            <person name="Merkel B.J."/>
            <person name="Hornburger P."/>
            <person name="Mueller R.-W."/>
            <person name="Bruemmer F."/>
            <person name="Labrenz M."/>
            <person name="Spormann A.M."/>
            <person name="Op Den Camp H."/>
            <person name="Overmann J."/>
            <person name="Amann R."/>
            <person name="Jetten M.S.M."/>
            <person name="Mascher T."/>
            <person name="Medema M.H."/>
            <person name="Devos D.P."/>
            <person name="Kaster A.-K."/>
            <person name="Ovreas L."/>
            <person name="Rohde M."/>
            <person name="Galperin M.Y."/>
            <person name="Jogler C."/>
        </authorList>
    </citation>
    <scope>NUCLEOTIDE SEQUENCE [LARGE SCALE GENOMIC DNA]</scope>
    <source>
        <strain evidence="5 6">Pan54</strain>
    </source>
</reference>
<feature type="region of interest" description="Disordered" evidence="2">
    <location>
        <begin position="1"/>
        <end position="48"/>
    </location>
</feature>
<feature type="compositionally biased region" description="Basic residues" evidence="2">
    <location>
        <begin position="31"/>
        <end position="47"/>
    </location>
</feature>
<evidence type="ECO:0000313" key="6">
    <source>
        <dbReference type="Proteomes" id="UP000316095"/>
    </source>
</evidence>
<evidence type="ECO:0000256" key="1">
    <source>
        <dbReference type="SAM" id="Coils"/>
    </source>
</evidence>
<evidence type="ECO:0000313" key="5">
    <source>
        <dbReference type="EMBL" id="TWT63554.1"/>
    </source>
</evidence>
<dbReference type="Proteomes" id="UP000316095">
    <property type="component" value="Unassembled WGS sequence"/>
</dbReference>
<sequence>MSDESSRRSSKSPKRRKRRTPELQRELPAKVVRKKSSTPSRNNKKKPAQNLTPIIGAVVGVIVLIGIGLLVNSLWTSVPNLNVMTAQLNDSHDDVMNEAISLIKKEMTEFWQDKFEAAKSQDSAELQRKKSEISFKYLKLSKKLDEFSTRFLKLGPVESAKVKTWNEERIDFREQQDKEMKQQVESYMKSIASSNQQRLDFNLLNFIPLELQMSIRRFDEILPAMIIPESAPSSPQDQALFDGIRLAQEGCQILGFVTDQSSANGAVRSLSNQSQKLNEIANKIETLASDNGQAKKKYSDSINAVMKLVNSLVSKTTQLAVSDAGTLEEIETFHAAAIQFSSSNFGGSQVTNSTQVKQTTPGSTDILSSLKQAGLSLQKNHNNESRFPTVLPMGQSVSGLSWRVHVLPYYGYEELHAQFHLDEPWDSPHNIKLLDKIPDYLAIGTAPGSGKTRIHAFCGENSLLSQEKPRYASCTDGTSRVLSLIFTDSDKATEWTKPGGIAFNSNDVTGSLGQPIRGKYFVVFFSGQVGTLSDQAPAEVIEELIDPDDSSTSLKFAPYVTYLK</sequence>
<feature type="transmembrane region" description="Helical" evidence="3">
    <location>
        <begin position="51"/>
        <end position="75"/>
    </location>
</feature>
<comment type="caution">
    <text evidence="5">The sequence shown here is derived from an EMBL/GenBank/DDBJ whole genome shotgun (WGS) entry which is preliminary data.</text>
</comment>
<feature type="domain" description="DUF1559" evidence="4">
    <location>
        <begin position="370"/>
        <end position="435"/>
    </location>
</feature>
<keyword evidence="6" id="KW-1185">Reference proteome</keyword>
<organism evidence="5 6">
    <name type="scientific">Rubinisphaera italica</name>
    <dbReference type="NCBI Taxonomy" id="2527969"/>
    <lineage>
        <taxon>Bacteria</taxon>
        <taxon>Pseudomonadati</taxon>
        <taxon>Planctomycetota</taxon>
        <taxon>Planctomycetia</taxon>
        <taxon>Planctomycetales</taxon>
        <taxon>Planctomycetaceae</taxon>
        <taxon>Rubinisphaera</taxon>
    </lineage>
</organism>
<accession>A0A5C5XL21</accession>
<name>A0A5C5XL21_9PLAN</name>
<feature type="compositionally biased region" description="Basic residues" evidence="2">
    <location>
        <begin position="8"/>
        <end position="19"/>
    </location>
</feature>
<keyword evidence="3" id="KW-0812">Transmembrane</keyword>
<evidence type="ECO:0000259" key="4">
    <source>
        <dbReference type="Pfam" id="PF07596"/>
    </source>
</evidence>
<dbReference type="Pfam" id="PF07596">
    <property type="entry name" value="SBP_bac_10"/>
    <property type="match status" value="1"/>
</dbReference>
<keyword evidence="1" id="KW-0175">Coiled coil</keyword>
<keyword evidence="3" id="KW-1133">Transmembrane helix</keyword>